<dbReference type="InterPro" id="IPR002110">
    <property type="entry name" value="Ankyrin_rpt"/>
</dbReference>
<proteinExistence type="predicted"/>
<dbReference type="OrthoDB" id="2145224at2759"/>
<keyword evidence="1" id="KW-0677">Repeat</keyword>
<protein>
    <submittedName>
        <fullName evidence="3">Ankyrin</fullName>
    </submittedName>
</protein>
<dbReference type="PANTHER" id="PTHR24198:SF165">
    <property type="entry name" value="ANKYRIN REPEAT-CONTAINING PROTEIN-RELATED"/>
    <property type="match status" value="1"/>
</dbReference>
<sequence length="469" mass="54126">MDYKSLETKILDKLQRNKKCDKVIKENNKLIKEYFIDVKDSSILKNFINNLNEVVLNSKKYGEIEKFLKHPAMTQVLEAFRNSDILIRALQNKNKSAAKWLLTMNVNTNVRDKLGRTALMYACSYWEFESITEKLVKENPNSINITDEDGNTALYHAVKIKNIFDKLVVNKIDINHRNKDGDTIFTYICRCHKPKCLKSLFQYHPDIDLSVVNNDERTGAMYLAESDNFTELRGLYSSKRNLNLGYQSKKGDTIVSLTIQRYYDQFKHGIDASDQAVRDKLNGIGGKYYNRQYSRVYDQAKNMARTINALIDIGCDFNCSIDGDGNTPMIFFLTIKDYVSALNLLQYYQNLNLSRCNKYGISASYLGSILTPSDFESLNNIKNDIYMKINYEIFVKALNSNKTYKSEDIIEMKKNNISPYQVPERILSLQSALSEGYFARSGELTDQNAADFVDYLSDKYLKLQYGQKI</sequence>
<dbReference type="STRING" id="1754192.A0A1Y1WIK7"/>
<dbReference type="EMBL" id="MCFG01000391">
    <property type="protein sequence ID" value="ORX73410.1"/>
    <property type="molecule type" value="Genomic_DNA"/>
</dbReference>
<keyword evidence="2" id="KW-0040">ANK repeat</keyword>
<accession>A0A1Y1WIK7</accession>
<dbReference type="PANTHER" id="PTHR24198">
    <property type="entry name" value="ANKYRIN REPEAT AND PROTEIN KINASE DOMAIN-CONTAINING PROTEIN"/>
    <property type="match status" value="1"/>
</dbReference>
<dbReference type="Proteomes" id="UP000193944">
    <property type="component" value="Unassembled WGS sequence"/>
</dbReference>
<evidence type="ECO:0000256" key="2">
    <source>
        <dbReference type="ARBA" id="ARBA00023043"/>
    </source>
</evidence>
<dbReference type="AlphaFoldDB" id="A0A1Y1WIK7"/>
<evidence type="ECO:0000313" key="4">
    <source>
        <dbReference type="Proteomes" id="UP000193944"/>
    </source>
</evidence>
<evidence type="ECO:0000313" key="3">
    <source>
        <dbReference type="EMBL" id="ORX73410.1"/>
    </source>
</evidence>
<comment type="caution">
    <text evidence="3">The sequence shown here is derived from an EMBL/GenBank/DDBJ whole genome shotgun (WGS) entry which is preliminary data.</text>
</comment>
<organism evidence="3 4">
    <name type="scientific">Anaeromyces robustus</name>
    <dbReference type="NCBI Taxonomy" id="1754192"/>
    <lineage>
        <taxon>Eukaryota</taxon>
        <taxon>Fungi</taxon>
        <taxon>Fungi incertae sedis</taxon>
        <taxon>Chytridiomycota</taxon>
        <taxon>Chytridiomycota incertae sedis</taxon>
        <taxon>Neocallimastigomycetes</taxon>
        <taxon>Neocallimastigales</taxon>
        <taxon>Neocallimastigaceae</taxon>
        <taxon>Anaeromyces</taxon>
    </lineage>
</organism>
<reference evidence="3 4" key="2">
    <citation type="submission" date="2016-08" db="EMBL/GenBank/DDBJ databases">
        <title>Pervasive Adenine N6-methylation of Active Genes in Fungi.</title>
        <authorList>
            <consortium name="DOE Joint Genome Institute"/>
            <person name="Mondo S.J."/>
            <person name="Dannebaum R.O."/>
            <person name="Kuo R.C."/>
            <person name="Labutti K."/>
            <person name="Haridas S."/>
            <person name="Kuo A."/>
            <person name="Salamov A."/>
            <person name="Ahrendt S.R."/>
            <person name="Lipzen A."/>
            <person name="Sullivan W."/>
            <person name="Andreopoulos W.B."/>
            <person name="Clum A."/>
            <person name="Lindquist E."/>
            <person name="Daum C."/>
            <person name="Ramamoorthy G.K."/>
            <person name="Gryganskyi A."/>
            <person name="Culley D."/>
            <person name="Magnuson J.K."/>
            <person name="James T.Y."/>
            <person name="O'Malley M.A."/>
            <person name="Stajich J.E."/>
            <person name="Spatafora J.W."/>
            <person name="Visel A."/>
            <person name="Grigoriev I.V."/>
        </authorList>
    </citation>
    <scope>NUCLEOTIDE SEQUENCE [LARGE SCALE GENOMIC DNA]</scope>
    <source>
        <strain evidence="3 4">S4</strain>
    </source>
</reference>
<keyword evidence="4" id="KW-1185">Reference proteome</keyword>
<evidence type="ECO:0000256" key="1">
    <source>
        <dbReference type="ARBA" id="ARBA00022737"/>
    </source>
</evidence>
<reference evidence="3 4" key="1">
    <citation type="submission" date="2016-08" db="EMBL/GenBank/DDBJ databases">
        <title>A Parts List for Fungal Cellulosomes Revealed by Comparative Genomics.</title>
        <authorList>
            <consortium name="DOE Joint Genome Institute"/>
            <person name="Haitjema C.H."/>
            <person name="Gilmore S.P."/>
            <person name="Henske J.K."/>
            <person name="Solomon K.V."/>
            <person name="De Groot R."/>
            <person name="Kuo A."/>
            <person name="Mondo S.J."/>
            <person name="Salamov A.A."/>
            <person name="Labutti K."/>
            <person name="Zhao Z."/>
            <person name="Chiniquy J."/>
            <person name="Barry K."/>
            <person name="Brewer H.M."/>
            <person name="Purvine S.O."/>
            <person name="Wright A.T."/>
            <person name="Boxma B."/>
            <person name="Van Alen T."/>
            <person name="Hackstein J.H."/>
            <person name="Baker S.E."/>
            <person name="Grigoriev I.V."/>
            <person name="O'Malley M.A."/>
        </authorList>
    </citation>
    <scope>NUCLEOTIDE SEQUENCE [LARGE SCALE GENOMIC DNA]</scope>
    <source>
        <strain evidence="3 4">S4</strain>
    </source>
</reference>
<gene>
    <name evidence="3" type="ORF">BCR32DRAFT_330014</name>
</gene>
<dbReference type="Pfam" id="PF12796">
    <property type="entry name" value="Ank_2"/>
    <property type="match status" value="1"/>
</dbReference>
<dbReference type="Gene3D" id="1.25.40.20">
    <property type="entry name" value="Ankyrin repeat-containing domain"/>
    <property type="match status" value="2"/>
</dbReference>
<name>A0A1Y1WIK7_9FUNG</name>
<dbReference type="SUPFAM" id="SSF48403">
    <property type="entry name" value="Ankyrin repeat"/>
    <property type="match status" value="1"/>
</dbReference>
<dbReference type="SMART" id="SM00248">
    <property type="entry name" value="ANK"/>
    <property type="match status" value="5"/>
</dbReference>
<dbReference type="InterPro" id="IPR036770">
    <property type="entry name" value="Ankyrin_rpt-contain_sf"/>
</dbReference>